<dbReference type="RefSeq" id="WP_386971631.1">
    <property type="nucleotide sequence ID" value="NZ_JBITPR010000053.1"/>
</dbReference>
<evidence type="ECO:0000313" key="2">
    <source>
        <dbReference type="EMBL" id="MFI7874656.1"/>
    </source>
</evidence>
<reference evidence="2 3" key="1">
    <citation type="submission" date="2024-07" db="EMBL/GenBank/DDBJ databases">
        <title>Whole genome sequencing of Prodigiosin pigment-producing Streptomyces salinarius isolated from rhizosphere soil of Arachis hypogaea.</title>
        <authorList>
            <person name="Vidhya A."/>
            <person name="Ramya S."/>
        </authorList>
    </citation>
    <scope>NUCLEOTIDE SEQUENCE [LARGE SCALE GENOMIC DNA]</scope>
    <source>
        <strain evidence="2 3">VRMG2420</strain>
    </source>
</reference>
<comment type="caution">
    <text evidence="2">The sequence shown here is derived from an EMBL/GenBank/DDBJ whole genome shotgun (WGS) entry which is preliminary data.</text>
</comment>
<proteinExistence type="predicted"/>
<gene>
    <name evidence="2" type="ORF">AB4829_29190</name>
</gene>
<evidence type="ECO:0000313" key="3">
    <source>
        <dbReference type="Proteomes" id="UP001614264"/>
    </source>
</evidence>
<feature type="region of interest" description="Disordered" evidence="1">
    <location>
        <begin position="25"/>
        <end position="64"/>
    </location>
</feature>
<keyword evidence="3" id="KW-1185">Reference proteome</keyword>
<organism evidence="2 3">
    <name type="scientific">Streptomyces salinarius</name>
    <dbReference type="NCBI Taxonomy" id="2762598"/>
    <lineage>
        <taxon>Bacteria</taxon>
        <taxon>Bacillati</taxon>
        <taxon>Actinomycetota</taxon>
        <taxon>Actinomycetes</taxon>
        <taxon>Kitasatosporales</taxon>
        <taxon>Streptomycetaceae</taxon>
        <taxon>Streptomyces</taxon>
    </lineage>
</organism>
<feature type="compositionally biased region" description="Basic and acidic residues" evidence="1">
    <location>
        <begin position="25"/>
        <end position="42"/>
    </location>
</feature>
<evidence type="ECO:0000256" key="1">
    <source>
        <dbReference type="SAM" id="MobiDB-lite"/>
    </source>
</evidence>
<name>A0ABW8BKM8_9ACTN</name>
<protein>
    <submittedName>
        <fullName evidence="2">Uncharacterized protein</fullName>
    </submittedName>
</protein>
<dbReference type="EMBL" id="JBITPR010000053">
    <property type="protein sequence ID" value="MFI7874656.1"/>
    <property type="molecule type" value="Genomic_DNA"/>
</dbReference>
<feature type="compositionally biased region" description="Basic and acidic residues" evidence="1">
    <location>
        <begin position="55"/>
        <end position="64"/>
    </location>
</feature>
<dbReference type="Proteomes" id="UP001614264">
    <property type="component" value="Unassembled WGS sequence"/>
</dbReference>
<accession>A0ABW8BKM8</accession>
<sequence>MATTPLSTRRIIARGAEPCLRLRDTTRDKTSPVRHRLSDGRRRTVPAGGTIAALAREEQERPGG</sequence>